<accession>A0A800NEH6</accession>
<comment type="caution">
    <text evidence="1">The sequence shown here is derived from an EMBL/GenBank/DDBJ whole genome shotgun (WGS) entry which is preliminary data.</text>
</comment>
<dbReference type="EMBL" id="VDEM01000005">
    <property type="protein sequence ID" value="KAF0825331.1"/>
    <property type="molecule type" value="Genomic_DNA"/>
</dbReference>
<dbReference type="AlphaFoldDB" id="A0A800NEH6"/>
<name>A0A800NEH6_CYTFI</name>
<organism evidence="1 2">
    <name type="scientific">Cytobacillus firmus</name>
    <name type="common">Bacillus firmus</name>
    <dbReference type="NCBI Taxonomy" id="1399"/>
    <lineage>
        <taxon>Bacteria</taxon>
        <taxon>Bacillati</taxon>
        <taxon>Bacillota</taxon>
        <taxon>Bacilli</taxon>
        <taxon>Bacillales</taxon>
        <taxon>Bacillaceae</taxon>
        <taxon>Cytobacillus</taxon>
    </lineage>
</organism>
<dbReference type="Proteomes" id="UP000465778">
    <property type="component" value="Unassembled WGS sequence"/>
</dbReference>
<proteinExistence type="predicted"/>
<gene>
    <name evidence="1" type="ORF">KIS1582_0875</name>
</gene>
<reference evidence="1 2" key="1">
    <citation type="journal article" date="2020" name="G3 (Bethesda)">
        <title>Whole Genome Sequencing and Comparative Genomics of Two Nematicidal Bacillus Strains Reveals a Wide Range of Possible Virulence Factors.</title>
        <authorList>
            <person name="Susic N."/>
            <person name="Janezic S."/>
            <person name="Rupnik M."/>
            <person name="Geric Stare B."/>
        </authorList>
    </citation>
    <scope>NUCLEOTIDE SEQUENCE [LARGE SCALE GENOMIC DNA]</scope>
    <source>
        <strain evidence="1 2">I-1582</strain>
    </source>
</reference>
<protein>
    <submittedName>
        <fullName evidence="1">Uncharacterized protein</fullName>
    </submittedName>
</protein>
<evidence type="ECO:0000313" key="2">
    <source>
        <dbReference type="Proteomes" id="UP000465778"/>
    </source>
</evidence>
<sequence>MRSKIRQSWGGKALMFDLAEDMVAICLSLYLEVDSGSDSDSRIFDFCV</sequence>
<evidence type="ECO:0000313" key="1">
    <source>
        <dbReference type="EMBL" id="KAF0825331.1"/>
    </source>
</evidence>